<comment type="caution">
    <text evidence="1">The sequence shown here is derived from an EMBL/GenBank/DDBJ whole genome shotgun (WGS) entry which is preliminary data.</text>
</comment>
<dbReference type="EMBL" id="VXRG01000009">
    <property type="protein sequence ID" value="MXY92040.1"/>
    <property type="molecule type" value="Genomic_DNA"/>
</dbReference>
<name>A0A6B0YMA2_9CHLR</name>
<gene>
    <name evidence="1" type="ORF">F4Y42_01175</name>
</gene>
<sequence>MTQINLFEQDTPLQFERILIYPYPDLRRLWVRIWLPARLEDDAPNVELIVYNPDGTENNSLFLLAQTDTRLNNTLHLKDPVTPGETYRVEATLSLGLSKDAQLVDQQAFDLTLTFRDPEAGEQGYGINCSE</sequence>
<protein>
    <submittedName>
        <fullName evidence="1">Uncharacterized protein</fullName>
    </submittedName>
</protein>
<evidence type="ECO:0000313" key="1">
    <source>
        <dbReference type="EMBL" id="MXY92040.1"/>
    </source>
</evidence>
<organism evidence="1">
    <name type="scientific">Caldilineaceae bacterium SB0664_bin_27</name>
    <dbReference type="NCBI Taxonomy" id="2605260"/>
    <lineage>
        <taxon>Bacteria</taxon>
        <taxon>Bacillati</taxon>
        <taxon>Chloroflexota</taxon>
        <taxon>Caldilineae</taxon>
        <taxon>Caldilineales</taxon>
        <taxon>Caldilineaceae</taxon>
    </lineage>
</organism>
<proteinExistence type="predicted"/>
<accession>A0A6B0YMA2</accession>
<dbReference type="AlphaFoldDB" id="A0A6B0YMA2"/>
<reference evidence="1" key="1">
    <citation type="submission" date="2019-09" db="EMBL/GenBank/DDBJ databases">
        <title>Characterisation of the sponge microbiome using genome-centric metagenomics.</title>
        <authorList>
            <person name="Engelberts J.P."/>
            <person name="Robbins S.J."/>
            <person name="De Goeij J.M."/>
            <person name="Aranda M."/>
            <person name="Bell S.C."/>
            <person name="Webster N.S."/>
        </authorList>
    </citation>
    <scope>NUCLEOTIDE SEQUENCE</scope>
    <source>
        <strain evidence="1">SB0664_bin_27</strain>
    </source>
</reference>